<dbReference type="EMBL" id="CAJOBH010197473">
    <property type="protein sequence ID" value="CAF4979016.1"/>
    <property type="molecule type" value="Genomic_DNA"/>
</dbReference>
<dbReference type="Proteomes" id="UP000663855">
    <property type="component" value="Unassembled WGS sequence"/>
</dbReference>
<dbReference type="GO" id="GO:0008270">
    <property type="term" value="F:zinc ion binding"/>
    <property type="evidence" value="ECO:0007669"/>
    <property type="project" value="UniProtKB-KW"/>
</dbReference>
<name>A0A816CLA0_9BILA</name>
<keyword evidence="2 4" id="KW-0863">Zinc-finger</keyword>
<feature type="domain" description="MYND-type" evidence="6">
    <location>
        <begin position="183"/>
        <end position="256"/>
    </location>
</feature>
<dbReference type="Gene3D" id="6.10.140.2220">
    <property type="match status" value="1"/>
</dbReference>
<dbReference type="InterPro" id="IPR002893">
    <property type="entry name" value="Znf_MYND"/>
</dbReference>
<sequence length="288" mass="32945">MFRFRPTRDVPIPSKPCSCGFGGEETIIKHNDRQPAFNYCPNINKLDNHVDCPSFNAICHEDAPCKPYWASINGSFKQIRRWCLMGEIEEVDYFIRPKLTIRTRFDEKVKIHFYLEEDNNPLTFSFNDALIGHTMLIMYPEKHDFLDMSIGIRQEFGDLVVIFKCPMQTMIKTFGSMMAPEACFQCGAKPSSTTEDSSSSQTENPVSVDLSSHIDQDSQTTSANLSLKKCSSCRTALYCNKLCQTQHWEDGHKKLCSSMKYLELLRKLDFTHSSVTSRKHGLPFSFAV</sequence>
<keyword evidence="1" id="KW-0479">Metal-binding</keyword>
<dbReference type="AlphaFoldDB" id="A0A816CLA0"/>
<evidence type="ECO:0000256" key="4">
    <source>
        <dbReference type="PROSITE-ProRule" id="PRU00134"/>
    </source>
</evidence>
<evidence type="ECO:0000313" key="7">
    <source>
        <dbReference type="EMBL" id="CAF1626481.1"/>
    </source>
</evidence>
<proteinExistence type="predicted"/>
<protein>
    <recommendedName>
        <fullName evidence="6">MYND-type domain-containing protein</fullName>
    </recommendedName>
</protein>
<dbReference type="SUPFAM" id="SSF144232">
    <property type="entry name" value="HIT/MYND zinc finger-like"/>
    <property type="match status" value="1"/>
</dbReference>
<evidence type="ECO:0000259" key="6">
    <source>
        <dbReference type="PROSITE" id="PS50865"/>
    </source>
</evidence>
<reference evidence="7" key="1">
    <citation type="submission" date="2021-02" db="EMBL/GenBank/DDBJ databases">
        <authorList>
            <person name="Nowell W R."/>
        </authorList>
    </citation>
    <scope>NUCLEOTIDE SEQUENCE</scope>
</reference>
<feature type="region of interest" description="Disordered" evidence="5">
    <location>
        <begin position="192"/>
        <end position="215"/>
    </location>
</feature>
<evidence type="ECO:0000256" key="5">
    <source>
        <dbReference type="SAM" id="MobiDB-lite"/>
    </source>
</evidence>
<accession>A0A816CLA0</accession>
<evidence type="ECO:0000313" key="8">
    <source>
        <dbReference type="EMBL" id="CAF4979016.1"/>
    </source>
</evidence>
<organism evidence="7 9">
    <name type="scientific">Rotaria magnacalcarata</name>
    <dbReference type="NCBI Taxonomy" id="392030"/>
    <lineage>
        <taxon>Eukaryota</taxon>
        <taxon>Metazoa</taxon>
        <taxon>Spiralia</taxon>
        <taxon>Gnathifera</taxon>
        <taxon>Rotifera</taxon>
        <taxon>Eurotatoria</taxon>
        <taxon>Bdelloidea</taxon>
        <taxon>Philodinida</taxon>
        <taxon>Philodinidae</taxon>
        <taxon>Rotaria</taxon>
    </lineage>
</organism>
<evidence type="ECO:0000256" key="1">
    <source>
        <dbReference type="ARBA" id="ARBA00022723"/>
    </source>
</evidence>
<dbReference type="Proteomes" id="UP000681967">
    <property type="component" value="Unassembled WGS sequence"/>
</dbReference>
<evidence type="ECO:0000256" key="3">
    <source>
        <dbReference type="ARBA" id="ARBA00022833"/>
    </source>
</evidence>
<gene>
    <name evidence="8" type="ORF">BYL167_LOCUS54824</name>
    <name evidence="7" type="ORF">CJN711_LOCUS38749</name>
</gene>
<evidence type="ECO:0000256" key="2">
    <source>
        <dbReference type="ARBA" id="ARBA00022771"/>
    </source>
</evidence>
<feature type="compositionally biased region" description="Low complexity" evidence="5">
    <location>
        <begin position="192"/>
        <end position="203"/>
    </location>
</feature>
<comment type="caution">
    <text evidence="7">The sequence shown here is derived from an EMBL/GenBank/DDBJ whole genome shotgun (WGS) entry which is preliminary data.</text>
</comment>
<dbReference type="EMBL" id="CAJNOV010018991">
    <property type="protein sequence ID" value="CAF1626481.1"/>
    <property type="molecule type" value="Genomic_DNA"/>
</dbReference>
<dbReference type="PROSITE" id="PS50865">
    <property type="entry name" value="ZF_MYND_2"/>
    <property type="match status" value="1"/>
</dbReference>
<evidence type="ECO:0000313" key="9">
    <source>
        <dbReference type="Proteomes" id="UP000663855"/>
    </source>
</evidence>
<dbReference type="Pfam" id="PF01753">
    <property type="entry name" value="zf-MYND"/>
    <property type="match status" value="1"/>
</dbReference>
<keyword evidence="3" id="KW-0862">Zinc</keyword>